<proteinExistence type="predicted"/>
<dbReference type="EMBL" id="HG994355">
    <property type="protein sequence ID" value="CAF2154282.1"/>
    <property type="molecule type" value="Genomic_DNA"/>
</dbReference>
<protein>
    <submittedName>
        <fullName evidence="1">(rape) hypothetical protein</fullName>
    </submittedName>
</protein>
<name>A0A816Y563_BRANA</name>
<reference evidence="1" key="1">
    <citation type="submission" date="2021-01" db="EMBL/GenBank/DDBJ databases">
        <authorList>
            <consortium name="Genoscope - CEA"/>
            <person name="William W."/>
        </authorList>
    </citation>
    <scope>NUCLEOTIDE SEQUENCE</scope>
</reference>
<evidence type="ECO:0000313" key="1">
    <source>
        <dbReference type="EMBL" id="CAF2154282.1"/>
    </source>
</evidence>
<dbReference type="AlphaFoldDB" id="A0A816Y563"/>
<sequence length="57" mass="6525">MYICRNRNVIERAASSGRRIRGPYCRLCESSDYVVMLAVLLAVEMKNGEESHSYGRN</sequence>
<organism evidence="1">
    <name type="scientific">Brassica napus</name>
    <name type="common">Rape</name>
    <dbReference type="NCBI Taxonomy" id="3708"/>
    <lineage>
        <taxon>Eukaryota</taxon>
        <taxon>Viridiplantae</taxon>
        <taxon>Streptophyta</taxon>
        <taxon>Embryophyta</taxon>
        <taxon>Tracheophyta</taxon>
        <taxon>Spermatophyta</taxon>
        <taxon>Magnoliopsida</taxon>
        <taxon>eudicotyledons</taxon>
        <taxon>Gunneridae</taxon>
        <taxon>Pentapetalae</taxon>
        <taxon>rosids</taxon>
        <taxon>malvids</taxon>
        <taxon>Brassicales</taxon>
        <taxon>Brassicaceae</taxon>
        <taxon>Brassiceae</taxon>
        <taxon>Brassica</taxon>
    </lineage>
</organism>
<gene>
    <name evidence="1" type="ORF">DARMORV10_A01P36290.1</name>
</gene>
<accession>A0A816Y563</accession>
<dbReference type="Proteomes" id="UP001295469">
    <property type="component" value="Chromosome A01"/>
</dbReference>